<comment type="caution">
    <text evidence="10">The sequence shown here is derived from an EMBL/GenBank/DDBJ whole genome shotgun (WGS) entry which is preliminary data.</text>
</comment>
<dbReference type="PANTHER" id="PTHR43484:SF1">
    <property type="entry name" value="FLAGELLAR MOTOR SWITCH PROTEIN FLIN"/>
    <property type="match status" value="1"/>
</dbReference>
<dbReference type="InterPro" id="IPR051469">
    <property type="entry name" value="FliN/MopA/SpaO"/>
</dbReference>
<evidence type="ECO:0000256" key="8">
    <source>
        <dbReference type="SAM" id="MobiDB-lite"/>
    </source>
</evidence>
<name>A0A3B9GU79_9PROT</name>
<dbReference type="GO" id="GO:0009425">
    <property type="term" value="C:bacterial-type flagellum basal body"/>
    <property type="evidence" value="ECO:0007669"/>
    <property type="project" value="InterPro"/>
</dbReference>
<dbReference type="SUPFAM" id="SSF101801">
    <property type="entry name" value="Surface presentation of antigens (SPOA)"/>
    <property type="match status" value="1"/>
</dbReference>
<keyword evidence="10" id="KW-0282">Flagellum</keyword>
<evidence type="ECO:0000259" key="9">
    <source>
        <dbReference type="Pfam" id="PF01052"/>
    </source>
</evidence>
<dbReference type="RefSeq" id="WP_051595973.1">
    <property type="nucleotide sequence ID" value="NZ_CAJQMV010000074.1"/>
</dbReference>
<dbReference type="GO" id="GO:0006935">
    <property type="term" value="P:chemotaxis"/>
    <property type="evidence" value="ECO:0007669"/>
    <property type="project" value="UniProtKB-KW"/>
</dbReference>
<dbReference type="PANTHER" id="PTHR43484">
    <property type="match status" value="1"/>
</dbReference>
<feature type="domain" description="Flagellar motor switch protein FliN-like C-terminal" evidence="9">
    <location>
        <begin position="29"/>
        <end position="98"/>
    </location>
</feature>
<proteinExistence type="inferred from homology"/>
<keyword evidence="5" id="KW-0145">Chemotaxis</keyword>
<evidence type="ECO:0000256" key="7">
    <source>
        <dbReference type="ARBA" id="ARBA00023136"/>
    </source>
</evidence>
<dbReference type="EMBL" id="DMAN01000051">
    <property type="protein sequence ID" value="HAE26007.1"/>
    <property type="molecule type" value="Genomic_DNA"/>
</dbReference>
<dbReference type="Pfam" id="PF01052">
    <property type="entry name" value="FliMN_C"/>
    <property type="match status" value="1"/>
</dbReference>
<evidence type="ECO:0000313" key="11">
    <source>
        <dbReference type="Proteomes" id="UP000259610"/>
    </source>
</evidence>
<evidence type="ECO:0000256" key="4">
    <source>
        <dbReference type="ARBA" id="ARBA00022475"/>
    </source>
</evidence>
<feature type="region of interest" description="Disordered" evidence="8">
    <location>
        <begin position="1"/>
        <end position="26"/>
    </location>
</feature>
<dbReference type="GO" id="GO:0003774">
    <property type="term" value="F:cytoskeletal motor activity"/>
    <property type="evidence" value="ECO:0007669"/>
    <property type="project" value="InterPro"/>
</dbReference>
<dbReference type="GO" id="GO:0071973">
    <property type="term" value="P:bacterial-type flagellum-dependent cell motility"/>
    <property type="evidence" value="ECO:0007669"/>
    <property type="project" value="InterPro"/>
</dbReference>
<dbReference type="InterPro" id="IPR036429">
    <property type="entry name" value="SpoA-like_sf"/>
</dbReference>
<comment type="similarity">
    <text evidence="2">Belongs to the FliN/MopA/SpaO family.</text>
</comment>
<evidence type="ECO:0000256" key="1">
    <source>
        <dbReference type="ARBA" id="ARBA00004413"/>
    </source>
</evidence>
<evidence type="ECO:0000256" key="5">
    <source>
        <dbReference type="ARBA" id="ARBA00022500"/>
    </source>
</evidence>
<feature type="compositionally biased region" description="Basic and acidic residues" evidence="8">
    <location>
        <begin position="7"/>
        <end position="19"/>
    </location>
</feature>
<evidence type="ECO:0000313" key="10">
    <source>
        <dbReference type="EMBL" id="HAE26007.1"/>
    </source>
</evidence>
<evidence type="ECO:0000256" key="3">
    <source>
        <dbReference type="ARBA" id="ARBA00021897"/>
    </source>
</evidence>
<organism evidence="10 11">
    <name type="scientific">Hyphomonas adhaerens</name>
    <dbReference type="NCBI Taxonomy" id="81029"/>
    <lineage>
        <taxon>Bacteria</taxon>
        <taxon>Pseudomonadati</taxon>
        <taxon>Pseudomonadota</taxon>
        <taxon>Alphaproteobacteria</taxon>
        <taxon>Hyphomonadales</taxon>
        <taxon>Hyphomonadaceae</taxon>
        <taxon>Hyphomonas</taxon>
    </lineage>
</organism>
<reference evidence="10 11" key="1">
    <citation type="journal article" date="2018" name="Nat. Biotechnol.">
        <title>A standardized bacterial taxonomy based on genome phylogeny substantially revises the tree of life.</title>
        <authorList>
            <person name="Parks D.H."/>
            <person name="Chuvochina M."/>
            <person name="Waite D.W."/>
            <person name="Rinke C."/>
            <person name="Skarshewski A."/>
            <person name="Chaumeil P.A."/>
            <person name="Hugenholtz P."/>
        </authorList>
    </citation>
    <scope>NUCLEOTIDE SEQUENCE [LARGE SCALE GENOMIC DNA]</scope>
    <source>
        <strain evidence="10">UBA8733</strain>
    </source>
</reference>
<evidence type="ECO:0000256" key="6">
    <source>
        <dbReference type="ARBA" id="ARBA00022779"/>
    </source>
</evidence>
<dbReference type="GO" id="GO:0005886">
    <property type="term" value="C:plasma membrane"/>
    <property type="evidence" value="ECO:0007669"/>
    <property type="project" value="UniProtKB-SubCell"/>
</dbReference>
<keyword evidence="6" id="KW-0283">Flagellar rotation</keyword>
<evidence type="ECO:0000256" key="2">
    <source>
        <dbReference type="ARBA" id="ARBA00009226"/>
    </source>
</evidence>
<dbReference type="AlphaFoldDB" id="A0A3B9GU79"/>
<sequence>MTAPMEAEPKPADVERRDPSTANQHRRTIFSVPVTVTVSIGQARLSVSEILDLQPESIVPLTSRIEDPVDLTIDNKIIAKGELVETEDGSLGVKITEIPEQSYDDLG</sequence>
<gene>
    <name evidence="10" type="ORF">DCG58_02505</name>
</gene>
<dbReference type="PRINTS" id="PR00956">
    <property type="entry name" value="FLGMOTORFLIN"/>
</dbReference>
<dbReference type="InterPro" id="IPR001543">
    <property type="entry name" value="FliN-like_C"/>
</dbReference>
<accession>A0A3B9GU79</accession>
<protein>
    <recommendedName>
        <fullName evidence="3">Flagellar motor switch protein FliN</fullName>
    </recommendedName>
</protein>
<keyword evidence="10" id="KW-0966">Cell projection</keyword>
<keyword evidence="4" id="KW-1003">Cell membrane</keyword>
<keyword evidence="10" id="KW-0969">Cilium</keyword>
<keyword evidence="7" id="KW-0472">Membrane</keyword>
<dbReference type="InterPro" id="IPR001172">
    <property type="entry name" value="FliN_T3SS_HrcQb"/>
</dbReference>
<comment type="subcellular location">
    <subcellularLocation>
        <location evidence="1">Cell membrane</location>
        <topology evidence="1">Peripheral membrane protein</topology>
        <orientation evidence="1">Cytoplasmic side</orientation>
    </subcellularLocation>
</comment>
<dbReference type="Proteomes" id="UP000259610">
    <property type="component" value="Unassembled WGS sequence"/>
</dbReference>
<dbReference type="Gene3D" id="2.30.330.10">
    <property type="entry name" value="SpoA-like"/>
    <property type="match status" value="1"/>
</dbReference>